<dbReference type="Pfam" id="PF05971">
    <property type="entry name" value="Methyltransf_10"/>
    <property type="match status" value="1"/>
</dbReference>
<accession>A0A9P6MAU9</accession>
<dbReference type="Gene3D" id="3.40.50.150">
    <property type="entry name" value="Vaccinia Virus protein VP39"/>
    <property type="match status" value="1"/>
</dbReference>
<feature type="region of interest" description="Disordered" evidence="3">
    <location>
        <begin position="264"/>
        <end position="286"/>
    </location>
</feature>
<dbReference type="GO" id="GO:0008168">
    <property type="term" value="F:methyltransferase activity"/>
    <property type="evidence" value="ECO:0007669"/>
    <property type="project" value="UniProtKB-KW"/>
</dbReference>
<dbReference type="InterPro" id="IPR029063">
    <property type="entry name" value="SAM-dependent_MTases_sf"/>
</dbReference>
<dbReference type="Proteomes" id="UP000749646">
    <property type="component" value="Unassembled WGS sequence"/>
</dbReference>
<keyword evidence="5" id="KW-1185">Reference proteome</keyword>
<evidence type="ECO:0000256" key="3">
    <source>
        <dbReference type="SAM" id="MobiDB-lite"/>
    </source>
</evidence>
<evidence type="ECO:0000313" key="4">
    <source>
        <dbReference type="EMBL" id="KAF9986423.1"/>
    </source>
</evidence>
<feature type="compositionally biased region" description="Polar residues" evidence="3">
    <location>
        <begin position="275"/>
        <end position="286"/>
    </location>
</feature>
<dbReference type="InterPro" id="IPR010286">
    <property type="entry name" value="METTL16/RlmF"/>
</dbReference>
<keyword evidence="1" id="KW-0489">Methyltransferase</keyword>
<dbReference type="SUPFAM" id="SSF53335">
    <property type="entry name" value="S-adenosyl-L-methionine-dependent methyltransferases"/>
    <property type="match status" value="1"/>
</dbReference>
<evidence type="ECO:0008006" key="6">
    <source>
        <dbReference type="Google" id="ProtNLM"/>
    </source>
</evidence>
<dbReference type="GO" id="GO:0070475">
    <property type="term" value="P:rRNA base methylation"/>
    <property type="evidence" value="ECO:0007669"/>
    <property type="project" value="TreeGrafter"/>
</dbReference>
<dbReference type="CDD" id="cd02440">
    <property type="entry name" value="AdoMet_MTases"/>
    <property type="match status" value="1"/>
</dbReference>
<dbReference type="GO" id="GO:0005634">
    <property type="term" value="C:nucleus"/>
    <property type="evidence" value="ECO:0007669"/>
    <property type="project" value="TreeGrafter"/>
</dbReference>
<dbReference type="OrthoDB" id="514248at2759"/>
<proteinExistence type="predicted"/>
<name>A0A9P6MAU9_9FUNG</name>
<organism evidence="4 5">
    <name type="scientific">Modicella reniformis</name>
    <dbReference type="NCBI Taxonomy" id="1440133"/>
    <lineage>
        <taxon>Eukaryota</taxon>
        <taxon>Fungi</taxon>
        <taxon>Fungi incertae sedis</taxon>
        <taxon>Mucoromycota</taxon>
        <taxon>Mortierellomycotina</taxon>
        <taxon>Mortierellomycetes</taxon>
        <taxon>Mortierellales</taxon>
        <taxon>Mortierellaceae</taxon>
        <taxon>Modicella</taxon>
    </lineage>
</organism>
<evidence type="ECO:0000256" key="2">
    <source>
        <dbReference type="ARBA" id="ARBA00022679"/>
    </source>
</evidence>
<evidence type="ECO:0000313" key="5">
    <source>
        <dbReference type="Proteomes" id="UP000749646"/>
    </source>
</evidence>
<evidence type="ECO:0000256" key="1">
    <source>
        <dbReference type="ARBA" id="ARBA00022603"/>
    </source>
</evidence>
<gene>
    <name evidence="4" type="ORF">BGZ65_007627</name>
</gene>
<dbReference type="EMBL" id="JAAAHW010003231">
    <property type="protein sequence ID" value="KAF9986423.1"/>
    <property type="molecule type" value="Genomic_DNA"/>
</dbReference>
<sequence>MIQVPNRVNYICWIEDLMKNEFTRPICGIDIGTGASCIYPLLGCTRNKNWKMVATEIDDRSIEFAHGNVTRNKMQHIITIMKSSPPDIFPSALFEDSGRTYNFCMCNPPFYKDELDIQDGLEAKEGKPSAVCQGTSSEMMTTGGEVQFVKQMIDESIQWQTRIRWYTTMLGKKSSVDKIVAHLKGHKASMQNTSNKLLKMAAPTTVLSFEVSDMAIDKACNRVETILDRLSINHQTGTADIRDPEGIQIIQATARANTWSRAARRAQARQANNQEKGNASTGTLGSTAPNILDFDIRLFAPTERQESSDTALTPQSALTIQLTWTFGQDRELFESFFLHLRSRVVCVEDP</sequence>
<dbReference type="PANTHER" id="PTHR13393">
    <property type="entry name" value="SAM-DEPENDENT METHYLTRANSFERASE"/>
    <property type="match status" value="1"/>
</dbReference>
<keyword evidence="2" id="KW-0808">Transferase</keyword>
<dbReference type="PANTHER" id="PTHR13393:SF0">
    <property type="entry name" value="RNA N6-ADENOSINE-METHYLTRANSFERASE METTL16"/>
    <property type="match status" value="1"/>
</dbReference>
<protein>
    <recommendedName>
        <fullName evidence="6">U6 small nuclear RNA (adenine-(43)-N(6))-methyltransferase</fullName>
    </recommendedName>
</protein>
<reference evidence="4" key="1">
    <citation type="journal article" date="2020" name="Fungal Divers.">
        <title>Resolving the Mortierellaceae phylogeny through synthesis of multi-gene phylogenetics and phylogenomics.</title>
        <authorList>
            <person name="Vandepol N."/>
            <person name="Liber J."/>
            <person name="Desiro A."/>
            <person name="Na H."/>
            <person name="Kennedy M."/>
            <person name="Barry K."/>
            <person name="Grigoriev I.V."/>
            <person name="Miller A.N."/>
            <person name="O'Donnell K."/>
            <person name="Stajich J.E."/>
            <person name="Bonito G."/>
        </authorList>
    </citation>
    <scope>NUCLEOTIDE SEQUENCE</scope>
    <source>
        <strain evidence="4">MES-2147</strain>
    </source>
</reference>
<dbReference type="AlphaFoldDB" id="A0A9P6MAU9"/>
<comment type="caution">
    <text evidence="4">The sequence shown here is derived from an EMBL/GenBank/DDBJ whole genome shotgun (WGS) entry which is preliminary data.</text>
</comment>